<evidence type="ECO:0000313" key="3">
    <source>
        <dbReference type="EMBL" id="KGR84320.1"/>
    </source>
</evidence>
<evidence type="ECO:0000313" key="4">
    <source>
        <dbReference type="Proteomes" id="UP000030437"/>
    </source>
</evidence>
<organism evidence="3 4">
    <name type="scientific">Lysinibacillus odysseyi 34hs-1 = NBRC 100172</name>
    <dbReference type="NCBI Taxonomy" id="1220589"/>
    <lineage>
        <taxon>Bacteria</taxon>
        <taxon>Bacillati</taxon>
        <taxon>Bacillota</taxon>
        <taxon>Bacilli</taxon>
        <taxon>Bacillales</taxon>
        <taxon>Bacillaceae</taxon>
        <taxon>Lysinibacillus</taxon>
    </lineage>
</organism>
<keyword evidence="4" id="KW-1185">Reference proteome</keyword>
<dbReference type="EMBL" id="JPVP01000056">
    <property type="protein sequence ID" value="KGR84320.1"/>
    <property type="molecule type" value="Genomic_DNA"/>
</dbReference>
<evidence type="ECO:0000256" key="1">
    <source>
        <dbReference type="ARBA" id="ARBA00023159"/>
    </source>
</evidence>
<evidence type="ECO:0000259" key="2">
    <source>
        <dbReference type="PROSITE" id="PS50042"/>
    </source>
</evidence>
<dbReference type="InterPro" id="IPR014710">
    <property type="entry name" value="RmlC-like_jellyroll"/>
</dbReference>
<dbReference type="Proteomes" id="UP000030437">
    <property type="component" value="Unassembled WGS sequence"/>
</dbReference>
<dbReference type="eggNOG" id="COG0664">
    <property type="taxonomic scope" value="Bacteria"/>
</dbReference>
<dbReference type="InterPro" id="IPR000595">
    <property type="entry name" value="cNMP-bd_dom"/>
</dbReference>
<dbReference type="AlphaFoldDB" id="A0A0A3ILL2"/>
<protein>
    <submittedName>
        <fullName evidence="3">Cyclic nucleotide-binding protein</fullName>
    </submittedName>
</protein>
<name>A0A0A3ILL2_9BACI</name>
<dbReference type="CDD" id="cd00038">
    <property type="entry name" value="CAP_ED"/>
    <property type="match status" value="1"/>
</dbReference>
<proteinExistence type="predicted"/>
<keyword evidence="1" id="KW-0010">Activator</keyword>
<comment type="caution">
    <text evidence="3">The sequence shown here is derived from an EMBL/GenBank/DDBJ whole genome shotgun (WGS) entry which is preliminary data.</text>
</comment>
<dbReference type="PROSITE" id="PS50042">
    <property type="entry name" value="CNMP_BINDING_3"/>
    <property type="match status" value="1"/>
</dbReference>
<gene>
    <name evidence="3" type="ORF">CD32_12025</name>
</gene>
<dbReference type="OrthoDB" id="9798104at2"/>
<accession>A0A0A3ILL2</accession>
<feature type="domain" description="Cyclic nucleotide-binding" evidence="2">
    <location>
        <begin position="11"/>
        <end position="43"/>
    </location>
</feature>
<dbReference type="Pfam" id="PF00027">
    <property type="entry name" value="cNMP_binding"/>
    <property type="match status" value="1"/>
</dbReference>
<sequence>MIDILLKYMSDFTSLSGDEQRAISESLRIDEYKKGKYLLRQGEFSAIKCYFVLKGCVRQFFIDESGKEVTTNFFTEEQAIPIINEKTQGELSKYSLVCIEDCILVVGDIDSENTMFNQYPQLEMMIRKMMEINLGEMQEQLGEFISSSPEERYKTVLRQCPQLIDRVPQHQLASYLGITPESLSRIKKRIKKSNF</sequence>
<reference evidence="3 4" key="1">
    <citation type="submission" date="2014-02" db="EMBL/GenBank/DDBJ databases">
        <title>Draft genome sequence of Lysinibacillus odysseyi NBRC 100172.</title>
        <authorList>
            <person name="Zhang F."/>
            <person name="Wang G."/>
            <person name="Zhang L."/>
        </authorList>
    </citation>
    <scope>NUCLEOTIDE SEQUENCE [LARGE SCALE GENOMIC DNA]</scope>
    <source>
        <strain evidence="3 4">NBRC 100172</strain>
    </source>
</reference>
<dbReference type="SUPFAM" id="SSF51206">
    <property type="entry name" value="cAMP-binding domain-like"/>
    <property type="match status" value="1"/>
</dbReference>
<dbReference type="RefSeq" id="WP_036154910.1">
    <property type="nucleotide sequence ID" value="NZ_AVCX01000005.1"/>
</dbReference>
<dbReference type="Gene3D" id="2.60.120.10">
    <property type="entry name" value="Jelly Rolls"/>
    <property type="match status" value="1"/>
</dbReference>
<dbReference type="STRING" id="1220589.CD32_12025"/>
<dbReference type="InterPro" id="IPR018490">
    <property type="entry name" value="cNMP-bd_dom_sf"/>
</dbReference>